<feature type="domain" description="SipL SPOCS" evidence="1">
    <location>
        <begin position="172"/>
        <end position="244"/>
    </location>
</feature>
<sequence>MFKYEKFNASSIVTAPAVERVVEFSPSGLDAGDVARVLSLAVDGKVISSEANDGFADITGRVNFRLVYQTREGGVRGVDYNADFNLKVEGNFTGDDSVSAEVAVVEADVTTGDSVVLSAVVSVRASAVQRTEEECLVDAEQCYKTVDTVRLPALVAAKTVSVSVSEEAEAGDVDSVLLADAQAVIVSAVAGDGKITVEGKVRAAVTYTEDEEIRIREMVVPFTEEILADGVEEGDKVCASAAVRTSKIVLAGVPGANIIRFDADIAVRVSVVRCRETDVIADMFMLTNEVELGRENRKFTFFGGLKYVSESISGTASLEDRPPAESVIAVPYARCFAAKAEVADTGALVEGVLTADVIYRDENGLNSVRAEVPYSVEIDGTFGAEVRAVCFVEEIKAKARRGELDIEAEVGILLTHYEVGEAEYISSVTVGEEKERNDSALSLYIVSEGDEMWDVCKALTATPEDILAQNPTLSVPLAEGDRVVYFRTLA</sequence>
<dbReference type="Proteomes" id="UP000824088">
    <property type="component" value="Unassembled WGS sequence"/>
</dbReference>
<evidence type="ECO:0000313" key="3">
    <source>
        <dbReference type="Proteomes" id="UP000824088"/>
    </source>
</evidence>
<organism evidence="2 3">
    <name type="scientific">Candidatus Limadaptatus stercorigallinarum</name>
    <dbReference type="NCBI Taxonomy" id="2840845"/>
    <lineage>
        <taxon>Bacteria</taxon>
        <taxon>Bacillati</taxon>
        <taxon>Bacillota</taxon>
        <taxon>Clostridia</taxon>
        <taxon>Eubacteriales</taxon>
        <taxon>Candidatus Limadaptatus</taxon>
    </lineage>
</organism>
<evidence type="ECO:0000259" key="1">
    <source>
        <dbReference type="Pfam" id="PF12673"/>
    </source>
</evidence>
<protein>
    <submittedName>
        <fullName evidence="2">DUF3794 domain-containing protein</fullName>
    </submittedName>
</protein>
<feature type="domain" description="SipL SPOCS" evidence="1">
    <location>
        <begin position="339"/>
        <end position="398"/>
    </location>
</feature>
<dbReference type="AlphaFoldDB" id="A0A9D1HQP4"/>
<dbReference type="InterPro" id="IPR024300">
    <property type="entry name" value="SipL_SPOCS_dom"/>
</dbReference>
<name>A0A9D1HQP4_9FIRM</name>
<reference evidence="2" key="2">
    <citation type="journal article" date="2021" name="PeerJ">
        <title>Extensive microbial diversity within the chicken gut microbiome revealed by metagenomics and culture.</title>
        <authorList>
            <person name="Gilroy R."/>
            <person name="Ravi A."/>
            <person name="Getino M."/>
            <person name="Pursley I."/>
            <person name="Horton D.L."/>
            <person name="Alikhan N.F."/>
            <person name="Baker D."/>
            <person name="Gharbi K."/>
            <person name="Hall N."/>
            <person name="Watson M."/>
            <person name="Adriaenssens E.M."/>
            <person name="Foster-Nyarko E."/>
            <person name="Jarju S."/>
            <person name="Secka A."/>
            <person name="Antonio M."/>
            <person name="Oren A."/>
            <person name="Chaudhuri R.R."/>
            <person name="La Ragione R."/>
            <person name="Hildebrand F."/>
            <person name="Pallen M.J."/>
        </authorList>
    </citation>
    <scope>NUCLEOTIDE SEQUENCE</scope>
    <source>
        <strain evidence="2">1063</strain>
    </source>
</reference>
<dbReference type="Pfam" id="PF12673">
    <property type="entry name" value="SipL"/>
    <property type="match status" value="2"/>
</dbReference>
<evidence type="ECO:0000313" key="2">
    <source>
        <dbReference type="EMBL" id="HIU20866.1"/>
    </source>
</evidence>
<accession>A0A9D1HQP4</accession>
<reference evidence="2" key="1">
    <citation type="submission" date="2020-10" db="EMBL/GenBank/DDBJ databases">
        <authorList>
            <person name="Gilroy R."/>
        </authorList>
    </citation>
    <scope>NUCLEOTIDE SEQUENCE</scope>
    <source>
        <strain evidence="2">1063</strain>
    </source>
</reference>
<comment type="caution">
    <text evidence="2">The sequence shown here is derived from an EMBL/GenBank/DDBJ whole genome shotgun (WGS) entry which is preliminary data.</text>
</comment>
<proteinExistence type="predicted"/>
<gene>
    <name evidence="2" type="ORF">IAD51_01300</name>
</gene>
<dbReference type="EMBL" id="DVMN01000023">
    <property type="protein sequence ID" value="HIU20866.1"/>
    <property type="molecule type" value="Genomic_DNA"/>
</dbReference>